<dbReference type="GO" id="GO:0051026">
    <property type="term" value="P:chiasma assembly"/>
    <property type="evidence" value="ECO:0007669"/>
    <property type="project" value="TreeGrafter"/>
</dbReference>
<keyword evidence="7" id="KW-1185">Reference proteome</keyword>
<dbReference type="PANTHER" id="PTHR11361">
    <property type="entry name" value="DNA MISMATCH REPAIR PROTEIN MUTS FAMILY MEMBER"/>
    <property type="match status" value="1"/>
</dbReference>
<sequence length="778" mass="88298">MFWFNTKLGAAYYNVVTSELFVLEDTMDDAEHFDVVKALYRQCAPRHVVVNAGSSAAFLKVVKEIIIAEESKSFDSRTSGITSTLHITGKKEYSFERCSHRVRCLRVEFEPKNVSNVERLTFLNTILDFKCCTMMHALGALLLFIDKHWNNIALDPAGKPSFLALNYVSLKDLVMVDEDSYKALNIVQARDHPSLFKFGKTITRTRGVSLYSLFNRYCQSRPGMQFLWKTLHHPMRNLAVLQQRLKVLDFFLNLDNHSVVENLSAYLRHVCRLNNAIFACCSGPQAKVSNWIKLEKTISNLICIADICGDHAGEIELFKRIADTLTTEIQHIKYFIEYLVDFAESRKEGNLVVKENVDAQLDELNHVRRTLPDLLTRMGEKDMREYLPPLVTNCRMIYLPNIGYVLAINKWNVTPPEDATFPNLEFKFTISNVNYYKTPTTRELDETIGDIVLRIAVRRNQIMKKLVQYIKKHTGTISSMIQLCAELDTLLAFSKAARDYNYVKPRLTEAKIIDVVEGRHPLMECATTFVPNDIRSGNGKSLIKVLTGPNSSGKSVYLKQIGLTVFMAHIGSYIPAKSATIGMVSHILTQMSNTESIALNASSFLQNLRQINVILRASTPNSLLISDELDRGTSESSGVALVASVIDTFAERGDDCPHAFFATHAHEVIRVLPQTPLIEIQTFEYTISDDESMVFFYRLINGSSNHSFAHHVANMAGLDQDVIDRALQVYTSVRQQKLPPPVANRFDRVKLLLNELERDRQMDLKKLKMLVKQAVYPK</sequence>
<dbReference type="PIRSF" id="PIRSF037677">
    <property type="entry name" value="DNA_mis_repair_Msh6"/>
    <property type="match status" value="1"/>
</dbReference>
<keyword evidence="2" id="KW-0547">Nucleotide-binding</keyword>
<reference evidence="8" key="1">
    <citation type="submission" date="2025-08" db="UniProtKB">
        <authorList>
            <consortium name="RefSeq"/>
        </authorList>
    </citation>
    <scope>IDENTIFICATION</scope>
    <source>
        <tissue evidence="8">Whole body</tissue>
    </source>
</reference>
<dbReference type="Proteomes" id="UP000694925">
    <property type="component" value="Unplaced"/>
</dbReference>
<protein>
    <submittedName>
        <fullName evidence="8">MutS protein homolog 5-like</fullName>
    </submittedName>
</protein>
<dbReference type="SMART" id="SM00533">
    <property type="entry name" value="MUTSd"/>
    <property type="match status" value="1"/>
</dbReference>
<dbReference type="Pfam" id="PF00488">
    <property type="entry name" value="MutS_V"/>
    <property type="match status" value="1"/>
</dbReference>
<dbReference type="GO" id="GO:0005524">
    <property type="term" value="F:ATP binding"/>
    <property type="evidence" value="ECO:0007669"/>
    <property type="project" value="UniProtKB-KW"/>
</dbReference>
<dbReference type="SMART" id="SM00534">
    <property type="entry name" value="MUTSac"/>
    <property type="match status" value="1"/>
</dbReference>
<dbReference type="SUPFAM" id="SSF48334">
    <property type="entry name" value="DNA repair protein MutS, domain III"/>
    <property type="match status" value="1"/>
</dbReference>
<evidence type="ECO:0000256" key="1">
    <source>
        <dbReference type="ARBA" id="ARBA00006271"/>
    </source>
</evidence>
<dbReference type="InterPro" id="IPR027417">
    <property type="entry name" value="P-loop_NTPase"/>
</dbReference>
<feature type="domain" description="DNA mismatch repair protein MutS core" evidence="5">
    <location>
        <begin position="205"/>
        <end position="526"/>
    </location>
</feature>
<evidence type="ECO:0000313" key="7">
    <source>
        <dbReference type="Proteomes" id="UP000694925"/>
    </source>
</evidence>
<dbReference type="RefSeq" id="XP_026667559.1">
    <property type="nucleotide sequence ID" value="XM_026811758.1"/>
</dbReference>
<dbReference type="KEGG" id="ccal:108622818"/>
<dbReference type="GO" id="GO:0006298">
    <property type="term" value="P:mismatch repair"/>
    <property type="evidence" value="ECO:0007669"/>
    <property type="project" value="InterPro"/>
</dbReference>
<proteinExistence type="inferred from homology"/>
<name>A0AAJ7RXN0_9HYME</name>
<dbReference type="GO" id="GO:0005634">
    <property type="term" value="C:nucleus"/>
    <property type="evidence" value="ECO:0007669"/>
    <property type="project" value="TreeGrafter"/>
</dbReference>
<feature type="domain" description="DNA mismatch repair proteins mutS family" evidence="6">
    <location>
        <begin position="541"/>
        <end position="731"/>
    </location>
</feature>
<comment type="similarity">
    <text evidence="1">Belongs to the DNA mismatch repair MutS family.</text>
</comment>
<dbReference type="GO" id="GO:0030983">
    <property type="term" value="F:mismatched DNA binding"/>
    <property type="evidence" value="ECO:0007669"/>
    <property type="project" value="InterPro"/>
</dbReference>
<dbReference type="Gene3D" id="3.40.50.300">
    <property type="entry name" value="P-loop containing nucleotide triphosphate hydrolases"/>
    <property type="match status" value="1"/>
</dbReference>
<evidence type="ECO:0000256" key="3">
    <source>
        <dbReference type="ARBA" id="ARBA00022840"/>
    </source>
</evidence>
<accession>A0AAJ7RXN0</accession>
<dbReference type="SUPFAM" id="SSF52540">
    <property type="entry name" value="P-loop containing nucleoside triphosphate hydrolases"/>
    <property type="match status" value="1"/>
</dbReference>
<evidence type="ECO:0000313" key="8">
    <source>
        <dbReference type="RefSeq" id="XP_026667559.1"/>
    </source>
</evidence>
<organism evidence="7 8">
    <name type="scientific">Ceratina calcarata</name>
    <dbReference type="NCBI Taxonomy" id="156304"/>
    <lineage>
        <taxon>Eukaryota</taxon>
        <taxon>Metazoa</taxon>
        <taxon>Ecdysozoa</taxon>
        <taxon>Arthropoda</taxon>
        <taxon>Hexapoda</taxon>
        <taxon>Insecta</taxon>
        <taxon>Pterygota</taxon>
        <taxon>Neoptera</taxon>
        <taxon>Endopterygota</taxon>
        <taxon>Hymenoptera</taxon>
        <taxon>Apocrita</taxon>
        <taxon>Aculeata</taxon>
        <taxon>Apoidea</taxon>
        <taxon>Anthophila</taxon>
        <taxon>Apidae</taxon>
        <taxon>Ceratina</taxon>
        <taxon>Zadontomerus</taxon>
    </lineage>
</organism>
<dbReference type="InterPro" id="IPR036187">
    <property type="entry name" value="DNA_mismatch_repair_MutS_sf"/>
</dbReference>
<dbReference type="InterPro" id="IPR045076">
    <property type="entry name" value="MutS"/>
</dbReference>
<dbReference type="AlphaFoldDB" id="A0AAJ7RXN0"/>
<dbReference type="InterPro" id="IPR017261">
    <property type="entry name" value="DNA_mismatch_repair_MutS/MSH"/>
</dbReference>
<evidence type="ECO:0000256" key="4">
    <source>
        <dbReference type="ARBA" id="ARBA00023125"/>
    </source>
</evidence>
<dbReference type="InterPro" id="IPR007696">
    <property type="entry name" value="DNA_mismatch_repair_MutS_core"/>
</dbReference>
<evidence type="ECO:0000256" key="2">
    <source>
        <dbReference type="ARBA" id="ARBA00022741"/>
    </source>
</evidence>
<evidence type="ECO:0000259" key="6">
    <source>
        <dbReference type="SMART" id="SM00534"/>
    </source>
</evidence>
<dbReference type="GeneID" id="108622818"/>
<dbReference type="GO" id="GO:0140664">
    <property type="term" value="F:ATP-dependent DNA damage sensor activity"/>
    <property type="evidence" value="ECO:0007669"/>
    <property type="project" value="InterPro"/>
</dbReference>
<keyword evidence="3" id="KW-0067">ATP-binding</keyword>
<dbReference type="Pfam" id="PF05192">
    <property type="entry name" value="MutS_III"/>
    <property type="match status" value="1"/>
</dbReference>
<dbReference type="Gene3D" id="1.10.1420.10">
    <property type="match status" value="1"/>
</dbReference>
<evidence type="ECO:0000259" key="5">
    <source>
        <dbReference type="SMART" id="SM00533"/>
    </source>
</evidence>
<gene>
    <name evidence="8" type="primary">LOC108622818</name>
</gene>
<dbReference type="InterPro" id="IPR000432">
    <property type="entry name" value="DNA_mismatch_repair_MutS_C"/>
</dbReference>
<dbReference type="PANTHER" id="PTHR11361:SF20">
    <property type="entry name" value="MUTS PROTEIN HOMOLOG 5"/>
    <property type="match status" value="1"/>
</dbReference>
<keyword evidence="4" id="KW-0238">DNA-binding</keyword>